<dbReference type="KEGG" id="ngf:FRF71_01135"/>
<name>A0A5B8S0E1_9SPHN</name>
<proteinExistence type="predicted"/>
<dbReference type="InterPro" id="IPR009875">
    <property type="entry name" value="PilZ_domain"/>
</dbReference>
<dbReference type="Proteomes" id="UP000321172">
    <property type="component" value="Chromosome"/>
</dbReference>
<keyword evidence="3" id="KW-1185">Reference proteome</keyword>
<dbReference type="SUPFAM" id="SSF141371">
    <property type="entry name" value="PilZ domain-like"/>
    <property type="match status" value="1"/>
</dbReference>
<evidence type="ECO:0000313" key="2">
    <source>
        <dbReference type="EMBL" id="QEA14843.1"/>
    </source>
</evidence>
<dbReference type="AlphaFoldDB" id="A0A5B8S0E1"/>
<evidence type="ECO:0000259" key="1">
    <source>
        <dbReference type="Pfam" id="PF07238"/>
    </source>
</evidence>
<dbReference type="RefSeq" id="WP_147088824.1">
    <property type="nucleotide sequence ID" value="NZ_BAABJD010000002.1"/>
</dbReference>
<dbReference type="Pfam" id="PF07238">
    <property type="entry name" value="PilZ"/>
    <property type="match status" value="1"/>
</dbReference>
<sequence>MLHSRSSKVLGSGARLCRSRRAMFVEIDTGESGLIRAVTSNLSRGGLAAIGDNAMQPGDHVLLRFGNGPQRAATVVWRKGRRTGFKFDRELDLPDQLDLNLQQHS</sequence>
<organism evidence="2 3">
    <name type="scientific">Novosphingobium ginsenosidimutans</name>
    <dbReference type="NCBI Taxonomy" id="1176536"/>
    <lineage>
        <taxon>Bacteria</taxon>
        <taxon>Pseudomonadati</taxon>
        <taxon>Pseudomonadota</taxon>
        <taxon>Alphaproteobacteria</taxon>
        <taxon>Sphingomonadales</taxon>
        <taxon>Sphingomonadaceae</taxon>
        <taxon>Novosphingobium</taxon>
    </lineage>
</organism>
<evidence type="ECO:0000313" key="3">
    <source>
        <dbReference type="Proteomes" id="UP000321172"/>
    </source>
</evidence>
<protein>
    <recommendedName>
        <fullName evidence="1">PilZ domain-containing protein</fullName>
    </recommendedName>
</protein>
<gene>
    <name evidence="2" type="ORF">FRF71_01135</name>
</gene>
<dbReference type="EMBL" id="CP042345">
    <property type="protein sequence ID" value="QEA14843.1"/>
    <property type="molecule type" value="Genomic_DNA"/>
</dbReference>
<dbReference type="OrthoDB" id="9806898at2"/>
<accession>A0A5B8S0E1</accession>
<feature type="domain" description="PilZ" evidence="1">
    <location>
        <begin position="29"/>
        <end position="96"/>
    </location>
</feature>
<reference evidence="2 3" key="1">
    <citation type="journal article" date="2013" name="J. Microbiol. Biotechnol.">
        <title>Novosphingobium ginsenosidimutans sp. nov., with the ability to convert ginsenoside.</title>
        <authorList>
            <person name="Kim J.K."/>
            <person name="He D."/>
            <person name="Liu Q.M."/>
            <person name="Park H.Y."/>
            <person name="Jung M.S."/>
            <person name="Yoon M.H."/>
            <person name="Kim S.C."/>
            <person name="Im W.T."/>
        </authorList>
    </citation>
    <scope>NUCLEOTIDE SEQUENCE [LARGE SCALE GENOMIC DNA]</scope>
    <source>
        <strain evidence="2 3">FW-6</strain>
    </source>
</reference>
<dbReference type="GO" id="GO:0035438">
    <property type="term" value="F:cyclic-di-GMP binding"/>
    <property type="evidence" value="ECO:0007669"/>
    <property type="project" value="InterPro"/>
</dbReference>